<sequence length="290" mass="30841">MSSASRAWIVAASIGADGIRFSDSGDRSAGEAARVCNRWNVVKEEERVLSCCVQGKKRKRRKGTVGGAAGGDGCAAKKAMQGGDRGESDAGGWLMETMEMGPCSKEGHAGRRRWRWVRVGGCAGVLEMGPCGDAGRWVLRVGAGGWRVGDGEIGSACRCRRVGVQGKKWKRRKGTMGFAAGGWVGFVACGDGCAGQMVMQGGCRGEVLRAGVVQAKNEKEEEAGDAERTVVQAKKEKEKEAGDAGRMQGRGAACRQRRRRKKKLVMQGGCRGESVPGGWLMEIRGADSER</sequence>
<dbReference type="Proteomes" id="UP001234297">
    <property type="component" value="Chromosome 5"/>
</dbReference>
<proteinExistence type="predicted"/>
<accession>A0ACC2M673</accession>
<organism evidence="1 2">
    <name type="scientific">Persea americana</name>
    <name type="common">Avocado</name>
    <dbReference type="NCBI Taxonomy" id="3435"/>
    <lineage>
        <taxon>Eukaryota</taxon>
        <taxon>Viridiplantae</taxon>
        <taxon>Streptophyta</taxon>
        <taxon>Embryophyta</taxon>
        <taxon>Tracheophyta</taxon>
        <taxon>Spermatophyta</taxon>
        <taxon>Magnoliopsida</taxon>
        <taxon>Magnoliidae</taxon>
        <taxon>Laurales</taxon>
        <taxon>Lauraceae</taxon>
        <taxon>Persea</taxon>
    </lineage>
</organism>
<evidence type="ECO:0000313" key="1">
    <source>
        <dbReference type="EMBL" id="KAJ8640667.1"/>
    </source>
</evidence>
<evidence type="ECO:0000313" key="2">
    <source>
        <dbReference type="Proteomes" id="UP001234297"/>
    </source>
</evidence>
<gene>
    <name evidence="1" type="ORF">MRB53_017361</name>
</gene>
<comment type="caution">
    <text evidence="1">The sequence shown here is derived from an EMBL/GenBank/DDBJ whole genome shotgun (WGS) entry which is preliminary data.</text>
</comment>
<dbReference type="EMBL" id="CM056813">
    <property type="protein sequence ID" value="KAJ8640667.1"/>
    <property type="molecule type" value="Genomic_DNA"/>
</dbReference>
<reference evidence="1 2" key="1">
    <citation type="journal article" date="2022" name="Hortic Res">
        <title>A haplotype resolved chromosomal level avocado genome allows analysis of novel avocado genes.</title>
        <authorList>
            <person name="Nath O."/>
            <person name="Fletcher S.J."/>
            <person name="Hayward A."/>
            <person name="Shaw L.M."/>
            <person name="Masouleh A.K."/>
            <person name="Furtado A."/>
            <person name="Henry R.J."/>
            <person name="Mitter N."/>
        </authorList>
    </citation>
    <scope>NUCLEOTIDE SEQUENCE [LARGE SCALE GENOMIC DNA]</scope>
    <source>
        <strain evidence="2">cv. Hass</strain>
    </source>
</reference>
<keyword evidence="2" id="KW-1185">Reference proteome</keyword>
<protein>
    <submittedName>
        <fullName evidence="1">Uncharacterized protein</fullName>
    </submittedName>
</protein>
<name>A0ACC2M673_PERAE</name>